<dbReference type="PANTHER" id="PTHR14084:SF0">
    <property type="entry name" value="KYNURENINASE"/>
    <property type="match status" value="1"/>
</dbReference>
<gene>
    <name evidence="2" type="ORF">ACIGG6_16860</name>
</gene>
<dbReference type="InterPro" id="IPR015424">
    <property type="entry name" value="PyrdxlP-dep_Trfase"/>
</dbReference>
<dbReference type="InterPro" id="IPR015422">
    <property type="entry name" value="PyrdxlP-dep_Trfase_small"/>
</dbReference>
<organism evidence="2 3">
    <name type="scientific">Vreelandella lionensis</name>
    <dbReference type="NCBI Taxonomy" id="1144478"/>
    <lineage>
        <taxon>Bacteria</taxon>
        <taxon>Pseudomonadati</taxon>
        <taxon>Pseudomonadota</taxon>
        <taxon>Gammaproteobacteria</taxon>
        <taxon>Oceanospirillales</taxon>
        <taxon>Halomonadaceae</taxon>
        <taxon>Vreelandella</taxon>
    </lineage>
</organism>
<reference evidence="2 3" key="1">
    <citation type="submission" date="2024-10" db="EMBL/GenBank/DDBJ databases">
        <title>The Natural Products Discovery Center: Release of the First 8490 Sequenced Strains for Exploring Actinobacteria Biosynthetic Diversity.</title>
        <authorList>
            <person name="Kalkreuter E."/>
            <person name="Kautsar S.A."/>
            <person name="Yang D."/>
            <person name="Bader C.D."/>
            <person name="Teijaro C.N."/>
            <person name="Fluegel L."/>
            <person name="Davis C.M."/>
            <person name="Simpson J.R."/>
            <person name="Lauterbach L."/>
            <person name="Steele A.D."/>
            <person name="Gui C."/>
            <person name="Meng S."/>
            <person name="Li G."/>
            <person name="Viehrig K."/>
            <person name="Ye F."/>
            <person name="Su P."/>
            <person name="Kiefer A.F."/>
            <person name="Nichols A."/>
            <person name="Cepeda A.J."/>
            <person name="Yan W."/>
            <person name="Fan B."/>
            <person name="Jiang Y."/>
            <person name="Adhikari A."/>
            <person name="Zheng C.-J."/>
            <person name="Schuster L."/>
            <person name="Cowan T.M."/>
            <person name="Smanski M.J."/>
            <person name="Chevrette M.G."/>
            <person name="De Carvalho L.P.S."/>
            <person name="Shen B."/>
        </authorList>
    </citation>
    <scope>NUCLEOTIDE SEQUENCE [LARGE SCALE GENOMIC DNA]</scope>
    <source>
        <strain evidence="2 3">NPDC077409</strain>
    </source>
</reference>
<dbReference type="InterPro" id="IPR010111">
    <property type="entry name" value="Kynureninase"/>
</dbReference>
<keyword evidence="3" id="KW-1185">Reference proteome</keyword>
<dbReference type="SUPFAM" id="SSF53383">
    <property type="entry name" value="PLP-dependent transferases"/>
    <property type="match status" value="1"/>
</dbReference>
<dbReference type="EMBL" id="JBITWC010000034">
    <property type="protein sequence ID" value="MFI8751658.1"/>
    <property type="molecule type" value="Genomic_DNA"/>
</dbReference>
<proteinExistence type="predicted"/>
<dbReference type="Proteomes" id="UP001614338">
    <property type="component" value="Unassembled WGS sequence"/>
</dbReference>
<protein>
    <recommendedName>
        <fullName evidence="4">Kynureninase</fullName>
    </recommendedName>
</protein>
<sequence>MSLSLNGVTLASVRERDQQDPLAHFKQRFALPEGMLYLDGNSLGAQPMAAKQAVTNTLDQWRDELIKGWNQGWFDAPERLGNLLAPIIGARHGEVSVTDNITLNIFKLLGYIWQQRPAERQAVLS</sequence>
<evidence type="ECO:0000313" key="3">
    <source>
        <dbReference type="Proteomes" id="UP001614338"/>
    </source>
</evidence>
<keyword evidence="1" id="KW-0663">Pyridoxal phosphate</keyword>
<comment type="caution">
    <text evidence="2">The sequence shown here is derived from an EMBL/GenBank/DDBJ whole genome shotgun (WGS) entry which is preliminary data.</text>
</comment>
<evidence type="ECO:0008006" key="4">
    <source>
        <dbReference type="Google" id="ProtNLM"/>
    </source>
</evidence>
<accession>A0ABW8BYD1</accession>
<name>A0ABW8BYD1_9GAMM</name>
<dbReference type="Gene3D" id="3.90.1150.10">
    <property type="entry name" value="Aspartate Aminotransferase, domain 1"/>
    <property type="match status" value="1"/>
</dbReference>
<dbReference type="PANTHER" id="PTHR14084">
    <property type="entry name" value="KYNURENINASE"/>
    <property type="match status" value="1"/>
</dbReference>
<dbReference type="RefSeq" id="WP_399846124.1">
    <property type="nucleotide sequence ID" value="NZ_JBITWC010000034.1"/>
</dbReference>
<evidence type="ECO:0000313" key="2">
    <source>
        <dbReference type="EMBL" id="MFI8751658.1"/>
    </source>
</evidence>
<evidence type="ECO:0000256" key="1">
    <source>
        <dbReference type="ARBA" id="ARBA00022898"/>
    </source>
</evidence>